<dbReference type="InterPro" id="IPR016024">
    <property type="entry name" value="ARM-type_fold"/>
</dbReference>
<gene>
    <name evidence="2" type="ORF">F5891DRAFT_985735</name>
</gene>
<reference evidence="2" key="1">
    <citation type="journal article" date="2020" name="New Phytol.">
        <title>Comparative genomics reveals dynamic genome evolution in host specialist ectomycorrhizal fungi.</title>
        <authorList>
            <person name="Lofgren L.A."/>
            <person name="Nguyen N.H."/>
            <person name="Vilgalys R."/>
            <person name="Ruytinx J."/>
            <person name="Liao H.L."/>
            <person name="Branco S."/>
            <person name="Kuo A."/>
            <person name="LaButti K."/>
            <person name="Lipzen A."/>
            <person name="Andreopoulos W."/>
            <person name="Pangilinan J."/>
            <person name="Riley R."/>
            <person name="Hundley H."/>
            <person name="Na H."/>
            <person name="Barry K."/>
            <person name="Grigoriev I.V."/>
            <person name="Stajich J.E."/>
            <person name="Kennedy P.G."/>
        </authorList>
    </citation>
    <scope>NUCLEOTIDE SEQUENCE</scope>
    <source>
        <strain evidence="2">FC203</strain>
    </source>
</reference>
<comment type="caution">
    <text evidence="2">The sequence shown here is derived from an EMBL/GenBank/DDBJ whole genome shotgun (WGS) entry which is preliminary data.</text>
</comment>
<dbReference type="Proteomes" id="UP001195769">
    <property type="component" value="Unassembled WGS sequence"/>
</dbReference>
<dbReference type="SUPFAM" id="SSF48371">
    <property type="entry name" value="ARM repeat"/>
    <property type="match status" value="1"/>
</dbReference>
<evidence type="ECO:0000313" key="3">
    <source>
        <dbReference type="Proteomes" id="UP001195769"/>
    </source>
</evidence>
<dbReference type="GeneID" id="64671942"/>
<proteinExistence type="predicted"/>
<name>A0AAD4DTN9_9AGAM</name>
<dbReference type="RefSeq" id="XP_041219165.1">
    <property type="nucleotide sequence ID" value="XM_041377644.1"/>
</dbReference>
<evidence type="ECO:0000256" key="1">
    <source>
        <dbReference type="SAM" id="MobiDB-lite"/>
    </source>
</evidence>
<dbReference type="EMBL" id="JABBWK010000095">
    <property type="protein sequence ID" value="KAG1893589.1"/>
    <property type="molecule type" value="Genomic_DNA"/>
</dbReference>
<feature type="region of interest" description="Disordered" evidence="1">
    <location>
        <begin position="1"/>
        <end position="45"/>
    </location>
</feature>
<organism evidence="2 3">
    <name type="scientific">Suillus fuscotomentosus</name>
    <dbReference type="NCBI Taxonomy" id="1912939"/>
    <lineage>
        <taxon>Eukaryota</taxon>
        <taxon>Fungi</taxon>
        <taxon>Dikarya</taxon>
        <taxon>Basidiomycota</taxon>
        <taxon>Agaricomycotina</taxon>
        <taxon>Agaricomycetes</taxon>
        <taxon>Agaricomycetidae</taxon>
        <taxon>Boletales</taxon>
        <taxon>Suillineae</taxon>
        <taxon>Suillaceae</taxon>
        <taxon>Suillus</taxon>
    </lineage>
</organism>
<protein>
    <submittedName>
        <fullName evidence="2">Uncharacterized protein</fullName>
    </submittedName>
</protein>
<dbReference type="InterPro" id="IPR011989">
    <property type="entry name" value="ARM-like"/>
</dbReference>
<dbReference type="Gene3D" id="1.25.10.10">
    <property type="entry name" value="Leucine-rich Repeat Variant"/>
    <property type="match status" value="1"/>
</dbReference>
<accession>A0AAD4DTN9</accession>
<sequence length="339" mass="37918">MTPGWQKVRAAGHFSPGKGPKDVGGDNLAQPWRRHQSEGSSSPPIHSIDPSSILVIFLHRTVMFGSLESRYIKLGIISGKNFKVPSGRIPADIYVSINPNSRRRWKSAISVLSSDESVAWEDTITLSSHASPVLSVEIRESYEHGRMLGSGEVIGKLQTLWDELLDHDDESFGSIPSLIWPDYFLVYAYQTFEATQLLHLTTDIFRDRLFDPGCGFIALLVDMLEHRLTEDPAIQILGQLASHIDVQTDLIQRGFIEKLVSLMKSRKHETSSGAILTMLSILRHPYIRLKAIEEGVAVTLINRLKHRKNCLLAAYAFSRILDFAATPAYYHVTPSNACI</sequence>
<dbReference type="AlphaFoldDB" id="A0AAD4DTN9"/>
<evidence type="ECO:0000313" key="2">
    <source>
        <dbReference type="EMBL" id="KAG1893589.1"/>
    </source>
</evidence>
<keyword evidence="3" id="KW-1185">Reference proteome</keyword>